<name>A0ABT7INV6_9BURK</name>
<dbReference type="EC" id="2.1.1.-" evidence="3"/>
<protein>
    <submittedName>
        <fullName evidence="3">Class I SAM-dependent methyltransferase</fullName>
        <ecNumber evidence="3">2.1.1.-</ecNumber>
    </submittedName>
</protein>
<comment type="caution">
    <text evidence="3">The sequence shown here is derived from an EMBL/GenBank/DDBJ whole genome shotgun (WGS) entry which is preliminary data.</text>
</comment>
<gene>
    <name evidence="3" type="ORF">MUN46_008975</name>
</gene>
<feature type="transmembrane region" description="Helical" evidence="1">
    <location>
        <begin position="12"/>
        <end position="36"/>
    </location>
</feature>
<organism evidence="3 4">
    <name type="scientific">Mesosutterella faecium</name>
    <dbReference type="NCBI Taxonomy" id="2925194"/>
    <lineage>
        <taxon>Bacteria</taxon>
        <taxon>Pseudomonadati</taxon>
        <taxon>Pseudomonadota</taxon>
        <taxon>Betaproteobacteria</taxon>
        <taxon>Burkholderiales</taxon>
        <taxon>Sutterellaceae</taxon>
        <taxon>Mesosutterella</taxon>
    </lineage>
</organism>
<dbReference type="Gene3D" id="3.40.50.150">
    <property type="entry name" value="Vaccinia Virus protein VP39"/>
    <property type="match status" value="1"/>
</dbReference>
<keyword evidence="1" id="KW-0472">Membrane</keyword>
<dbReference type="PANTHER" id="PTHR43591">
    <property type="entry name" value="METHYLTRANSFERASE"/>
    <property type="match status" value="1"/>
</dbReference>
<accession>A0ABT7INV6</accession>
<dbReference type="PANTHER" id="PTHR43591:SF24">
    <property type="entry name" value="2-METHOXY-6-POLYPRENYL-1,4-BENZOQUINOL METHYLASE, MITOCHONDRIAL"/>
    <property type="match status" value="1"/>
</dbReference>
<evidence type="ECO:0000259" key="2">
    <source>
        <dbReference type="Pfam" id="PF13847"/>
    </source>
</evidence>
<proteinExistence type="predicted"/>
<keyword evidence="3" id="KW-0489">Methyltransferase</keyword>
<dbReference type="RefSeq" id="WP_243377702.1">
    <property type="nucleotide sequence ID" value="NZ_JAKZJU020000001.1"/>
</dbReference>
<dbReference type="SUPFAM" id="SSF53335">
    <property type="entry name" value="S-adenosyl-L-methionine-dependent methyltransferases"/>
    <property type="match status" value="1"/>
</dbReference>
<reference evidence="3" key="1">
    <citation type="submission" date="2023-03" db="EMBL/GenBank/DDBJ databases">
        <title>Mesosutterella sp. nov. isolated from porcine feces.</title>
        <authorList>
            <person name="Yu S."/>
        </authorList>
    </citation>
    <scope>NUCLEOTIDE SEQUENCE</scope>
    <source>
        <strain evidence="3">AGMB02718</strain>
    </source>
</reference>
<evidence type="ECO:0000256" key="1">
    <source>
        <dbReference type="SAM" id="Phobius"/>
    </source>
</evidence>
<dbReference type="GO" id="GO:0032259">
    <property type="term" value="P:methylation"/>
    <property type="evidence" value="ECO:0007669"/>
    <property type="project" value="UniProtKB-KW"/>
</dbReference>
<dbReference type="GO" id="GO:0008168">
    <property type="term" value="F:methyltransferase activity"/>
    <property type="evidence" value="ECO:0007669"/>
    <property type="project" value="UniProtKB-KW"/>
</dbReference>
<sequence>MKPDYKNWIPRSLLYATGFATAVSLTGVVTAFSSLAPGAIRTFSLFFFGIALVILAGACAVMIRLTRAFDLNDSGSYARRIIDDIAARAKLAEGGKGLDLGTGTGALAIEVARRHPRSSMVGIDTWPRVFSGGSGSLALCESNARAENVPNVTFEKADAAKLPYPDESFDLVVSNYLYSSSSILNKGKLIDETMRVLKKGGHFVLHDYFGRKEKFGDMNAYVEKLKKAGFEKVELLDTTDGLFITKKESWKLNLSGSELLIGRK</sequence>
<keyword evidence="1" id="KW-0812">Transmembrane</keyword>
<dbReference type="InterPro" id="IPR025714">
    <property type="entry name" value="Methyltranfer_dom"/>
</dbReference>
<evidence type="ECO:0000313" key="4">
    <source>
        <dbReference type="Proteomes" id="UP001165481"/>
    </source>
</evidence>
<dbReference type="Proteomes" id="UP001165481">
    <property type="component" value="Unassembled WGS sequence"/>
</dbReference>
<dbReference type="Pfam" id="PF13847">
    <property type="entry name" value="Methyltransf_31"/>
    <property type="match status" value="1"/>
</dbReference>
<evidence type="ECO:0000313" key="3">
    <source>
        <dbReference type="EMBL" id="MDL2060064.1"/>
    </source>
</evidence>
<feature type="transmembrane region" description="Helical" evidence="1">
    <location>
        <begin position="42"/>
        <end position="63"/>
    </location>
</feature>
<dbReference type="CDD" id="cd02440">
    <property type="entry name" value="AdoMet_MTases"/>
    <property type="match status" value="1"/>
</dbReference>
<keyword evidence="3" id="KW-0808">Transferase</keyword>
<feature type="domain" description="Methyltransferase" evidence="2">
    <location>
        <begin position="94"/>
        <end position="209"/>
    </location>
</feature>
<keyword evidence="1" id="KW-1133">Transmembrane helix</keyword>
<keyword evidence="4" id="KW-1185">Reference proteome</keyword>
<dbReference type="InterPro" id="IPR029063">
    <property type="entry name" value="SAM-dependent_MTases_sf"/>
</dbReference>
<dbReference type="EMBL" id="JAKZJU020000001">
    <property type="protein sequence ID" value="MDL2060064.1"/>
    <property type="molecule type" value="Genomic_DNA"/>
</dbReference>